<feature type="transmembrane region" description="Helical" evidence="2">
    <location>
        <begin position="162"/>
        <end position="180"/>
    </location>
</feature>
<keyword evidence="2" id="KW-0472">Membrane</keyword>
<feature type="compositionally biased region" description="Polar residues" evidence="1">
    <location>
        <begin position="18"/>
        <end position="42"/>
    </location>
</feature>
<reference evidence="3" key="1">
    <citation type="submission" date="2020-07" db="EMBL/GenBank/DDBJ databases">
        <title>Draft Genome Sequence of a Deep-Sea Yeast, Naganishia (Cryptococcus) liquefaciens strain N6.</title>
        <authorList>
            <person name="Han Y.W."/>
            <person name="Kajitani R."/>
            <person name="Morimoto H."/>
            <person name="Parhat M."/>
            <person name="Tsubouchi H."/>
            <person name="Bakenova O."/>
            <person name="Ogata M."/>
            <person name="Argunhan B."/>
            <person name="Aoki R."/>
            <person name="Kajiwara S."/>
            <person name="Itoh T."/>
            <person name="Iwasaki H."/>
        </authorList>
    </citation>
    <scope>NUCLEOTIDE SEQUENCE</scope>
    <source>
        <strain evidence="3">N6</strain>
    </source>
</reference>
<evidence type="ECO:0000256" key="1">
    <source>
        <dbReference type="SAM" id="MobiDB-lite"/>
    </source>
</evidence>
<keyword evidence="2" id="KW-1133">Transmembrane helix</keyword>
<sequence>MESRPEASEQVGSRPRTTDNSRAALQHSVLSSSSGLRPTPTLSRARASVEGQPGDWEAGLSRRAALRRDALEERQGGSSRQSLSANVDPAPDYKEKVRENSGFFDDRCGSKRTKARSALGVTDGLKAGWGIIQAFVHPLRVVQGAIWPETLPAGKGMGKWSWIKVACLGAVVGLAGMWLAKS</sequence>
<proteinExistence type="predicted"/>
<evidence type="ECO:0000256" key="2">
    <source>
        <dbReference type="SAM" id="Phobius"/>
    </source>
</evidence>
<feature type="compositionally biased region" description="Basic and acidic residues" evidence="1">
    <location>
        <begin position="66"/>
        <end position="75"/>
    </location>
</feature>
<feature type="region of interest" description="Disordered" evidence="1">
    <location>
        <begin position="1"/>
        <end position="99"/>
    </location>
</feature>
<evidence type="ECO:0000313" key="3">
    <source>
        <dbReference type="EMBL" id="GHJ85079.1"/>
    </source>
</evidence>
<dbReference type="Proteomes" id="UP000620104">
    <property type="component" value="Unassembled WGS sequence"/>
</dbReference>
<accession>A0A8H3TQF6</accession>
<gene>
    <name evidence="3" type="ORF">NliqN6_1481</name>
</gene>
<comment type="caution">
    <text evidence="3">The sequence shown here is derived from an EMBL/GenBank/DDBJ whole genome shotgun (WGS) entry which is preliminary data.</text>
</comment>
<dbReference type="EMBL" id="BLZA01000010">
    <property type="protein sequence ID" value="GHJ85079.1"/>
    <property type="molecule type" value="Genomic_DNA"/>
</dbReference>
<protein>
    <submittedName>
        <fullName evidence="3">Uncharacterized protein</fullName>
    </submittedName>
</protein>
<name>A0A8H3TQF6_9TREE</name>
<dbReference type="AlphaFoldDB" id="A0A8H3TQF6"/>
<keyword evidence="4" id="KW-1185">Reference proteome</keyword>
<evidence type="ECO:0000313" key="4">
    <source>
        <dbReference type="Proteomes" id="UP000620104"/>
    </source>
</evidence>
<organism evidence="3 4">
    <name type="scientific">Naganishia liquefaciens</name>
    <dbReference type="NCBI Taxonomy" id="104408"/>
    <lineage>
        <taxon>Eukaryota</taxon>
        <taxon>Fungi</taxon>
        <taxon>Dikarya</taxon>
        <taxon>Basidiomycota</taxon>
        <taxon>Agaricomycotina</taxon>
        <taxon>Tremellomycetes</taxon>
        <taxon>Filobasidiales</taxon>
        <taxon>Filobasidiaceae</taxon>
        <taxon>Naganishia</taxon>
    </lineage>
</organism>
<keyword evidence="2" id="KW-0812">Transmembrane</keyword>
<feature type="compositionally biased region" description="Polar residues" evidence="1">
    <location>
        <begin position="76"/>
        <end position="85"/>
    </location>
</feature>